<dbReference type="Gene3D" id="3.30.70.360">
    <property type="match status" value="1"/>
</dbReference>
<dbReference type="NCBIfam" id="TIGR01891">
    <property type="entry name" value="amidohydrolases"/>
    <property type="match status" value="1"/>
</dbReference>
<feature type="region of interest" description="Disordered" evidence="2">
    <location>
        <begin position="346"/>
        <end position="365"/>
    </location>
</feature>
<reference evidence="3" key="1">
    <citation type="submission" date="2020-02" db="EMBL/GenBank/DDBJ databases">
        <authorList>
            <person name="Meier V. D."/>
        </authorList>
    </citation>
    <scope>NUCLEOTIDE SEQUENCE</scope>
    <source>
        <strain evidence="3">AVDCRST_MAG35</strain>
    </source>
</reference>
<dbReference type="PIRSF" id="PIRSF005962">
    <property type="entry name" value="Pept_M20D_amidohydro"/>
    <property type="match status" value="1"/>
</dbReference>
<dbReference type="InterPro" id="IPR036264">
    <property type="entry name" value="Bact_exopeptidase_dim_dom"/>
</dbReference>
<organism evidence="3">
    <name type="scientific">uncultured Quadrisphaera sp</name>
    <dbReference type="NCBI Taxonomy" id="904978"/>
    <lineage>
        <taxon>Bacteria</taxon>
        <taxon>Bacillati</taxon>
        <taxon>Actinomycetota</taxon>
        <taxon>Actinomycetes</taxon>
        <taxon>Kineosporiales</taxon>
        <taxon>Kineosporiaceae</taxon>
        <taxon>Quadrisphaera</taxon>
        <taxon>environmental samples</taxon>
    </lineage>
</organism>
<feature type="compositionally biased region" description="Low complexity" evidence="2">
    <location>
        <begin position="349"/>
        <end position="358"/>
    </location>
</feature>
<gene>
    <name evidence="3" type="ORF">AVDCRST_MAG35-1359</name>
</gene>
<dbReference type="GO" id="GO:0004046">
    <property type="term" value="F:aminoacylase activity"/>
    <property type="evidence" value="ECO:0007669"/>
    <property type="project" value="UniProtKB-EC"/>
</dbReference>
<dbReference type="Gene3D" id="3.40.630.10">
    <property type="entry name" value="Zn peptidases"/>
    <property type="match status" value="1"/>
</dbReference>
<dbReference type="Pfam" id="PF01546">
    <property type="entry name" value="Peptidase_M20"/>
    <property type="match status" value="1"/>
</dbReference>
<evidence type="ECO:0000256" key="1">
    <source>
        <dbReference type="PIRSR" id="PIRSR005962-1"/>
    </source>
</evidence>
<dbReference type="PANTHER" id="PTHR11014:SF63">
    <property type="entry name" value="METALLOPEPTIDASE, PUTATIVE (AFU_ORTHOLOGUE AFUA_6G09600)-RELATED"/>
    <property type="match status" value="1"/>
</dbReference>
<dbReference type="GO" id="GO:0046872">
    <property type="term" value="F:metal ion binding"/>
    <property type="evidence" value="ECO:0007669"/>
    <property type="project" value="UniProtKB-KW"/>
</dbReference>
<evidence type="ECO:0000313" key="3">
    <source>
        <dbReference type="EMBL" id="CAA9410027.1"/>
    </source>
</evidence>
<keyword evidence="1" id="KW-0479">Metal-binding</keyword>
<feature type="binding site" evidence="1">
    <location>
        <position position="100"/>
    </location>
    <ligand>
        <name>Mn(2+)</name>
        <dbReference type="ChEBI" id="CHEBI:29035"/>
        <label>2</label>
    </ligand>
</feature>
<feature type="binding site" evidence="1">
    <location>
        <position position="163"/>
    </location>
    <ligand>
        <name>Mn(2+)</name>
        <dbReference type="ChEBI" id="CHEBI:29035"/>
        <label>2</label>
    </ligand>
</feature>
<dbReference type="PANTHER" id="PTHR11014">
    <property type="entry name" value="PEPTIDASE M20 FAMILY MEMBER"/>
    <property type="match status" value="1"/>
</dbReference>
<feature type="binding site" evidence="1">
    <location>
        <position position="361"/>
    </location>
    <ligand>
        <name>Mn(2+)</name>
        <dbReference type="ChEBI" id="CHEBI:29035"/>
        <label>2</label>
    </ligand>
</feature>
<dbReference type="EMBL" id="CADCUY010000284">
    <property type="protein sequence ID" value="CAA9410027.1"/>
    <property type="molecule type" value="Genomic_DNA"/>
</dbReference>
<name>A0A6J4PH78_9ACTN</name>
<feature type="binding site" evidence="1">
    <location>
        <position position="138"/>
    </location>
    <ligand>
        <name>Mn(2+)</name>
        <dbReference type="ChEBI" id="CHEBI:29035"/>
        <label>2</label>
    </ligand>
</feature>
<feature type="binding site" evidence="1">
    <location>
        <position position="102"/>
    </location>
    <ligand>
        <name>Mn(2+)</name>
        <dbReference type="ChEBI" id="CHEBI:29035"/>
        <label>2</label>
    </ligand>
</feature>
<keyword evidence="3" id="KW-0378">Hydrolase</keyword>
<evidence type="ECO:0000256" key="2">
    <source>
        <dbReference type="SAM" id="MobiDB-lite"/>
    </source>
</evidence>
<keyword evidence="1" id="KW-0464">Manganese</keyword>
<sequence length="390" mass="40222">APHLPGLVQLRRRVHAAPELSRAEHRTTALLVERLRAAGLHPVELPGTGLVCDVGPEPAGSDGPGARRVVALRADLDALPVQDLTASAWTSAVPGVAHACGHDVHTAVVLGAGLVLADLHRAGRLPGRVRLVFQPAEEDTPGGALDVLAAGALDDVARILGIHCDPHLDVGRVGLRAGPLTAAFDRISVRLHGPGGHTSRPHLTSDLVFALAKVVTEVPAVLSRRLDPRSGVSLVWGHVSAGGAENAIPATGVVGGTLRCLDADAWQAAGDLLAEVVHEVVAPYGARAEVDHRRGVPPVVNDAAAVAALSHATRHELGEDAEVPTGQSLGGEDFAWYTREVPGAMARVGTRTPGGPTTDLHRGDFDPDERAIGIGARLLAAAALESLATP</sequence>
<dbReference type="AlphaFoldDB" id="A0A6J4PH78"/>
<dbReference type="InterPro" id="IPR017439">
    <property type="entry name" value="Amidohydrolase"/>
</dbReference>
<comment type="cofactor">
    <cofactor evidence="1">
        <name>Mn(2+)</name>
        <dbReference type="ChEBI" id="CHEBI:29035"/>
    </cofactor>
    <text evidence="1">The Mn(2+) ion enhances activity.</text>
</comment>
<dbReference type="SUPFAM" id="SSF55031">
    <property type="entry name" value="Bacterial exopeptidase dimerisation domain"/>
    <property type="match status" value="1"/>
</dbReference>
<dbReference type="SUPFAM" id="SSF53187">
    <property type="entry name" value="Zn-dependent exopeptidases"/>
    <property type="match status" value="1"/>
</dbReference>
<dbReference type="InterPro" id="IPR002933">
    <property type="entry name" value="Peptidase_M20"/>
</dbReference>
<accession>A0A6J4PH78</accession>
<dbReference type="EC" id="3.5.1.14" evidence="3"/>
<proteinExistence type="predicted"/>
<protein>
    <submittedName>
        <fullName evidence="3">N-acyl-L-amino acid amidohydrolase</fullName>
        <ecNumber evidence="3">3.5.1.14</ecNumber>
    </submittedName>
</protein>
<feature type="non-terminal residue" evidence="3">
    <location>
        <position position="1"/>
    </location>
</feature>